<evidence type="ECO:0000313" key="11">
    <source>
        <dbReference type="EMBL" id="KAL1551867.1"/>
    </source>
</evidence>
<evidence type="ECO:0000256" key="6">
    <source>
        <dbReference type="ARBA" id="ARBA00023011"/>
    </source>
</evidence>
<keyword evidence="10" id="KW-0812">Transmembrane</keyword>
<evidence type="ECO:0000256" key="4">
    <source>
        <dbReference type="ARBA" id="ARBA00022955"/>
    </source>
</evidence>
<organism evidence="11 12">
    <name type="scientific">Salvia divinorum</name>
    <name type="common">Maria pastora</name>
    <name type="synonym">Diviner's sage</name>
    <dbReference type="NCBI Taxonomy" id="28513"/>
    <lineage>
        <taxon>Eukaryota</taxon>
        <taxon>Viridiplantae</taxon>
        <taxon>Streptophyta</taxon>
        <taxon>Embryophyta</taxon>
        <taxon>Tracheophyta</taxon>
        <taxon>Spermatophyta</taxon>
        <taxon>Magnoliopsida</taxon>
        <taxon>eudicotyledons</taxon>
        <taxon>Gunneridae</taxon>
        <taxon>Pentapetalae</taxon>
        <taxon>asterids</taxon>
        <taxon>lamiids</taxon>
        <taxon>Lamiales</taxon>
        <taxon>Lamiaceae</taxon>
        <taxon>Nepetoideae</taxon>
        <taxon>Mentheae</taxon>
        <taxon>Salviinae</taxon>
        <taxon>Salvia</taxon>
        <taxon>Salvia subgen. Calosphace</taxon>
    </lineage>
</organism>
<name>A0ABD1H6J9_SALDI</name>
<evidence type="ECO:0000256" key="1">
    <source>
        <dbReference type="ARBA" id="ARBA00022516"/>
    </source>
</evidence>
<dbReference type="GO" id="GO:0047598">
    <property type="term" value="F:7-dehydrocholesterol reductase activity"/>
    <property type="evidence" value="ECO:0007669"/>
    <property type="project" value="UniProtKB-EC"/>
</dbReference>
<evidence type="ECO:0000256" key="5">
    <source>
        <dbReference type="ARBA" id="ARBA00023002"/>
    </source>
</evidence>
<evidence type="ECO:0000256" key="2">
    <source>
        <dbReference type="ARBA" id="ARBA00022548"/>
    </source>
</evidence>
<evidence type="ECO:0000256" key="9">
    <source>
        <dbReference type="ARBA" id="ARBA00023221"/>
    </source>
</evidence>
<keyword evidence="6" id="KW-0756">Sterol biosynthesis</keyword>
<dbReference type="PANTHER" id="PTHR21257">
    <property type="entry name" value="DELTA(14)-STEROL REDUCTASE"/>
    <property type="match status" value="1"/>
</dbReference>
<dbReference type="GO" id="GO:0006695">
    <property type="term" value="P:cholesterol biosynthetic process"/>
    <property type="evidence" value="ECO:0007669"/>
    <property type="project" value="UniProtKB-KW"/>
</dbReference>
<keyword evidence="10" id="KW-0472">Membrane</keyword>
<keyword evidence="3" id="KW-0152">Cholesterol biosynthesis</keyword>
<evidence type="ECO:0000256" key="10">
    <source>
        <dbReference type="SAM" id="Phobius"/>
    </source>
</evidence>
<sequence>MSQFAYDGHWPLNVVPLQLQYETYGKLSDSVWVNTILMLVCVTKFFWWEAEYWNTMDIAHDRVSPILL</sequence>
<keyword evidence="2" id="KW-0153">Cholesterol metabolism</keyword>
<gene>
    <name evidence="11" type="primary">DWF5</name>
    <name evidence="11" type="ORF">AAHA92_19657</name>
</gene>
<dbReference type="EC" id="1.3.1.21" evidence="11"/>
<comment type="caution">
    <text evidence="11">The sequence shown here is derived from an EMBL/GenBank/DDBJ whole genome shotgun (WGS) entry which is preliminary data.</text>
</comment>
<keyword evidence="7" id="KW-0443">Lipid metabolism</keyword>
<evidence type="ECO:0000256" key="3">
    <source>
        <dbReference type="ARBA" id="ARBA00022778"/>
    </source>
</evidence>
<keyword evidence="4" id="KW-0752">Steroid biosynthesis</keyword>
<keyword evidence="8" id="KW-1207">Sterol metabolism</keyword>
<keyword evidence="10" id="KW-1133">Transmembrane helix</keyword>
<keyword evidence="5 11" id="KW-0560">Oxidoreductase</keyword>
<evidence type="ECO:0000256" key="8">
    <source>
        <dbReference type="ARBA" id="ARBA00023166"/>
    </source>
</evidence>
<keyword evidence="9" id="KW-0753">Steroid metabolism</keyword>
<proteinExistence type="predicted"/>
<reference evidence="11 12" key="1">
    <citation type="submission" date="2024-06" db="EMBL/GenBank/DDBJ databases">
        <title>A chromosome level genome sequence of Diviner's sage (Salvia divinorum).</title>
        <authorList>
            <person name="Ford S.A."/>
            <person name="Ro D.-K."/>
            <person name="Ness R.W."/>
            <person name="Phillips M.A."/>
        </authorList>
    </citation>
    <scope>NUCLEOTIDE SEQUENCE [LARGE SCALE GENOMIC DNA]</scope>
    <source>
        <strain evidence="11">SAF-2024a</strain>
        <tissue evidence="11">Leaf</tissue>
    </source>
</reference>
<protein>
    <submittedName>
        <fullName evidence="11">7-dehydrocholesterol reductase</fullName>
        <ecNumber evidence="11">1.3.1.21</ecNumber>
    </submittedName>
</protein>
<dbReference type="Proteomes" id="UP001567538">
    <property type="component" value="Unassembled WGS sequence"/>
</dbReference>
<keyword evidence="1" id="KW-0444">Lipid biosynthesis</keyword>
<keyword evidence="12" id="KW-1185">Reference proteome</keyword>
<evidence type="ECO:0000256" key="7">
    <source>
        <dbReference type="ARBA" id="ARBA00023098"/>
    </source>
</evidence>
<dbReference type="PANTHER" id="PTHR21257:SF38">
    <property type="entry name" value="7-DEHYDROCHOLESTEROL REDUCTASE"/>
    <property type="match status" value="1"/>
</dbReference>
<evidence type="ECO:0000313" key="12">
    <source>
        <dbReference type="Proteomes" id="UP001567538"/>
    </source>
</evidence>
<accession>A0ABD1H6J9</accession>
<dbReference type="AlphaFoldDB" id="A0ABD1H6J9"/>
<dbReference type="EMBL" id="JBEAFC010000007">
    <property type="protein sequence ID" value="KAL1551867.1"/>
    <property type="molecule type" value="Genomic_DNA"/>
</dbReference>
<feature type="transmembrane region" description="Helical" evidence="10">
    <location>
        <begin position="31"/>
        <end position="48"/>
    </location>
</feature>